<accession>A0A3B0WI74</accession>
<name>A0A3B0WI74_9ZZZZ</name>
<organism evidence="2">
    <name type="scientific">hydrothermal vent metagenome</name>
    <dbReference type="NCBI Taxonomy" id="652676"/>
    <lineage>
        <taxon>unclassified sequences</taxon>
        <taxon>metagenomes</taxon>
        <taxon>ecological metagenomes</taxon>
    </lineage>
</organism>
<sequence>MNGKTIVFSGATKNPYLFTVYPWDASLVTYGAVYVVLRRDRFGYSIIYIGRTGELSPHLSRHPLLKAFIAAGRTHVGVHLEPVISKRYAKQMDLVTNFSPDLNGGGEIFDKKLPE</sequence>
<evidence type="ECO:0008006" key="3">
    <source>
        <dbReference type="Google" id="ProtNLM"/>
    </source>
</evidence>
<gene>
    <name evidence="2" type="ORF">MNBD_GAMMA05-2116</name>
</gene>
<keyword evidence="1" id="KW-1133">Transmembrane helix</keyword>
<keyword evidence="1" id="KW-0472">Membrane</keyword>
<feature type="transmembrane region" description="Helical" evidence="1">
    <location>
        <begin position="20"/>
        <end position="37"/>
    </location>
</feature>
<dbReference type="AlphaFoldDB" id="A0A3B0WI74"/>
<proteinExistence type="predicted"/>
<reference evidence="2" key="1">
    <citation type="submission" date="2018-06" db="EMBL/GenBank/DDBJ databases">
        <authorList>
            <person name="Zhirakovskaya E."/>
        </authorList>
    </citation>
    <scope>NUCLEOTIDE SEQUENCE</scope>
</reference>
<keyword evidence="1" id="KW-0812">Transmembrane</keyword>
<evidence type="ECO:0000313" key="2">
    <source>
        <dbReference type="EMBL" id="VAW55545.1"/>
    </source>
</evidence>
<evidence type="ECO:0000256" key="1">
    <source>
        <dbReference type="SAM" id="Phobius"/>
    </source>
</evidence>
<dbReference type="EMBL" id="UOFE01000049">
    <property type="protein sequence ID" value="VAW55545.1"/>
    <property type="molecule type" value="Genomic_DNA"/>
</dbReference>
<protein>
    <recommendedName>
        <fullName evidence="3">GIY-YIG domain-containing protein</fullName>
    </recommendedName>
</protein>